<evidence type="ECO:0000313" key="2">
    <source>
        <dbReference type="Proteomes" id="UP000007110"/>
    </source>
</evidence>
<dbReference type="SUPFAM" id="SSF54403">
    <property type="entry name" value="Cystatin/monellin"/>
    <property type="match status" value="1"/>
</dbReference>
<name>A0A7M7N5D1_STRPU</name>
<evidence type="ECO:0000313" key="1">
    <source>
        <dbReference type="EnsemblMetazoa" id="XP_030830767"/>
    </source>
</evidence>
<reference evidence="1" key="2">
    <citation type="submission" date="2021-01" db="UniProtKB">
        <authorList>
            <consortium name="EnsemblMetazoa"/>
        </authorList>
    </citation>
    <scope>IDENTIFICATION</scope>
</reference>
<dbReference type="AlphaFoldDB" id="A0A7M7N5D1"/>
<dbReference type="OrthoDB" id="2429551at2759"/>
<dbReference type="RefSeq" id="XP_030830767.1">
    <property type="nucleotide sequence ID" value="XM_030974907.1"/>
</dbReference>
<dbReference type="InterPro" id="IPR046350">
    <property type="entry name" value="Cystatin_sf"/>
</dbReference>
<keyword evidence="2" id="KW-1185">Reference proteome</keyword>
<organism evidence="1 2">
    <name type="scientific">Strongylocentrotus purpuratus</name>
    <name type="common">Purple sea urchin</name>
    <dbReference type="NCBI Taxonomy" id="7668"/>
    <lineage>
        <taxon>Eukaryota</taxon>
        <taxon>Metazoa</taxon>
        <taxon>Echinodermata</taxon>
        <taxon>Eleutherozoa</taxon>
        <taxon>Echinozoa</taxon>
        <taxon>Echinoidea</taxon>
        <taxon>Euechinoidea</taxon>
        <taxon>Echinacea</taxon>
        <taxon>Camarodonta</taxon>
        <taxon>Echinidea</taxon>
        <taxon>Strongylocentrotidae</taxon>
        <taxon>Strongylocentrotus</taxon>
    </lineage>
</organism>
<accession>A0A7M7N5D1</accession>
<proteinExistence type="predicted"/>
<protein>
    <recommendedName>
        <fullName evidence="3">Cystatin domain-containing protein</fullName>
    </recommendedName>
</protein>
<evidence type="ECO:0008006" key="3">
    <source>
        <dbReference type="Google" id="ProtNLM"/>
    </source>
</evidence>
<dbReference type="EnsemblMetazoa" id="XM_030974907">
    <property type="protein sequence ID" value="XP_030830767"/>
    <property type="gene ID" value="LOC115920035"/>
</dbReference>
<dbReference type="Gene3D" id="3.10.450.10">
    <property type="match status" value="1"/>
</dbReference>
<dbReference type="GeneID" id="115920035"/>
<dbReference type="KEGG" id="spu:115920035"/>
<reference evidence="2" key="1">
    <citation type="submission" date="2015-02" db="EMBL/GenBank/DDBJ databases">
        <title>Genome sequencing for Strongylocentrotus purpuratus.</title>
        <authorList>
            <person name="Murali S."/>
            <person name="Liu Y."/>
            <person name="Vee V."/>
            <person name="English A."/>
            <person name="Wang M."/>
            <person name="Skinner E."/>
            <person name="Han Y."/>
            <person name="Muzny D.M."/>
            <person name="Worley K.C."/>
            <person name="Gibbs R.A."/>
        </authorList>
    </citation>
    <scope>NUCLEOTIDE SEQUENCE</scope>
</reference>
<dbReference type="Proteomes" id="UP000007110">
    <property type="component" value="Unassembled WGS sequence"/>
</dbReference>
<dbReference type="InParanoid" id="A0A7M7N5D1"/>
<sequence>MSQEQEKIPEQMTPMCGGWTKVPDGEVKNLQGLLDQVREAAQVIAKRTFTALEPLSGSSQVVAGYNYRIRAYTGNGPNGDFAIFEPPGNGEVSLTSYRDEPTT</sequence>